<organism evidence="8 9">
    <name type="scientific">Clavibacter michiganensis</name>
    <dbReference type="NCBI Taxonomy" id="28447"/>
    <lineage>
        <taxon>Bacteria</taxon>
        <taxon>Bacillati</taxon>
        <taxon>Actinomycetota</taxon>
        <taxon>Actinomycetes</taxon>
        <taxon>Micrococcales</taxon>
        <taxon>Microbacteriaceae</taxon>
        <taxon>Clavibacter</taxon>
    </lineage>
</organism>
<dbReference type="EMBL" id="PSXY01000021">
    <property type="protein sequence ID" value="PPF66308.1"/>
    <property type="molecule type" value="Genomic_DNA"/>
</dbReference>
<name>A0A2S5VS25_9MICO</name>
<keyword evidence="5 6" id="KW-0472">Membrane</keyword>
<dbReference type="GO" id="GO:0005886">
    <property type="term" value="C:plasma membrane"/>
    <property type="evidence" value="ECO:0007669"/>
    <property type="project" value="UniProtKB-SubCell"/>
</dbReference>
<evidence type="ECO:0000313" key="9">
    <source>
        <dbReference type="Proteomes" id="UP000239241"/>
    </source>
</evidence>
<accession>A0A2S5VS25</accession>
<dbReference type="Proteomes" id="UP000239241">
    <property type="component" value="Unassembled WGS sequence"/>
</dbReference>
<evidence type="ECO:0000256" key="2">
    <source>
        <dbReference type="ARBA" id="ARBA00022475"/>
    </source>
</evidence>
<keyword evidence="3 6" id="KW-0812">Transmembrane</keyword>
<comment type="caution">
    <text evidence="8">The sequence shown here is derived from an EMBL/GenBank/DDBJ whole genome shotgun (WGS) entry which is preliminary data.</text>
</comment>
<evidence type="ECO:0000256" key="3">
    <source>
        <dbReference type="ARBA" id="ARBA00022692"/>
    </source>
</evidence>
<proteinExistence type="predicted"/>
<sequence>MSDALIAGAVVLPLLLAYVVLVGAALLQVVRDRNVTGVARDVWIVVIVLFPVLGTIAWYGVGHRTAEARGTLARLRLGA</sequence>
<feature type="domain" description="Cardiolipin synthase N-terminal" evidence="7">
    <location>
        <begin position="21"/>
        <end position="59"/>
    </location>
</feature>
<protein>
    <recommendedName>
        <fullName evidence="7">Cardiolipin synthase N-terminal domain-containing protein</fullName>
    </recommendedName>
</protein>
<dbReference type="RefSeq" id="WP_104290802.1">
    <property type="nucleotide sequence ID" value="NZ_PSXY01000021.1"/>
</dbReference>
<evidence type="ECO:0000256" key="4">
    <source>
        <dbReference type="ARBA" id="ARBA00022989"/>
    </source>
</evidence>
<feature type="transmembrane region" description="Helical" evidence="6">
    <location>
        <begin position="42"/>
        <end position="61"/>
    </location>
</feature>
<keyword evidence="4 6" id="KW-1133">Transmembrane helix</keyword>
<dbReference type="InterPro" id="IPR027379">
    <property type="entry name" value="CLS_N"/>
</dbReference>
<evidence type="ECO:0000256" key="1">
    <source>
        <dbReference type="ARBA" id="ARBA00004651"/>
    </source>
</evidence>
<evidence type="ECO:0000256" key="5">
    <source>
        <dbReference type="ARBA" id="ARBA00023136"/>
    </source>
</evidence>
<keyword evidence="2" id="KW-1003">Cell membrane</keyword>
<feature type="transmembrane region" description="Helical" evidence="6">
    <location>
        <begin position="6"/>
        <end position="30"/>
    </location>
</feature>
<evidence type="ECO:0000256" key="6">
    <source>
        <dbReference type="SAM" id="Phobius"/>
    </source>
</evidence>
<dbReference type="Pfam" id="PF13396">
    <property type="entry name" value="PLDc_N"/>
    <property type="match status" value="1"/>
</dbReference>
<reference evidence="8 9" key="1">
    <citation type="submission" date="2018-02" db="EMBL/GenBank/DDBJ databases">
        <title>Bacteriophage NCPPB3778 and a type I-E CRISPR drive the evolution of the US Biological Select Agent, Rathayibacter toxicus.</title>
        <authorList>
            <person name="Davis E.W.II."/>
            <person name="Tabima J.F."/>
            <person name="Weisberg A.J."/>
            <person name="Lopes L.D."/>
            <person name="Wiseman M.S."/>
            <person name="Wiseman M.S."/>
            <person name="Pupko T."/>
            <person name="Belcher M.S."/>
            <person name="Sechler A.J."/>
            <person name="Tancos M.A."/>
            <person name="Schroeder B.K."/>
            <person name="Murray T.D."/>
            <person name="Luster D.G."/>
            <person name="Schneider W.L."/>
            <person name="Rogers E."/>
            <person name="Andreote F.D."/>
            <person name="Grunwald N.J."/>
            <person name="Putnam M.L."/>
            <person name="Chang J.H."/>
        </authorList>
    </citation>
    <scope>NUCLEOTIDE SEQUENCE [LARGE SCALE GENOMIC DNA]</scope>
    <source>
        <strain evidence="8 9">AY1B3</strain>
    </source>
</reference>
<comment type="subcellular location">
    <subcellularLocation>
        <location evidence="1">Cell membrane</location>
        <topology evidence="1">Multi-pass membrane protein</topology>
    </subcellularLocation>
</comment>
<evidence type="ECO:0000313" key="8">
    <source>
        <dbReference type="EMBL" id="PPF66308.1"/>
    </source>
</evidence>
<gene>
    <name evidence="8" type="ORF">C5E16_11710</name>
</gene>
<dbReference type="AlphaFoldDB" id="A0A2S5VS25"/>
<evidence type="ECO:0000259" key="7">
    <source>
        <dbReference type="Pfam" id="PF13396"/>
    </source>
</evidence>